<organism evidence="1">
    <name type="scientific">uncultured Caudovirales phage</name>
    <dbReference type="NCBI Taxonomy" id="2100421"/>
    <lineage>
        <taxon>Viruses</taxon>
        <taxon>Duplodnaviria</taxon>
        <taxon>Heunggongvirae</taxon>
        <taxon>Uroviricota</taxon>
        <taxon>Caudoviricetes</taxon>
        <taxon>Peduoviridae</taxon>
        <taxon>Maltschvirus</taxon>
        <taxon>Maltschvirus maltsch</taxon>
    </lineage>
</organism>
<gene>
    <name evidence="1" type="ORF">UFOVP996_53</name>
</gene>
<proteinExistence type="predicted"/>
<reference evidence="1" key="1">
    <citation type="submission" date="2020-05" db="EMBL/GenBank/DDBJ databases">
        <authorList>
            <person name="Chiriac C."/>
            <person name="Salcher M."/>
            <person name="Ghai R."/>
            <person name="Kavagutti S V."/>
        </authorList>
    </citation>
    <scope>NUCLEOTIDE SEQUENCE</scope>
</reference>
<dbReference type="GO" id="GO:0003677">
    <property type="term" value="F:DNA binding"/>
    <property type="evidence" value="ECO:0007669"/>
    <property type="project" value="InterPro"/>
</dbReference>
<evidence type="ECO:0008006" key="2">
    <source>
        <dbReference type="Google" id="ProtNLM"/>
    </source>
</evidence>
<protein>
    <recommendedName>
        <fullName evidence="2">DNA-binding protein</fullName>
    </recommendedName>
</protein>
<dbReference type="Gene3D" id="1.10.260.40">
    <property type="entry name" value="lambda repressor-like DNA-binding domains"/>
    <property type="match status" value="1"/>
</dbReference>
<sequence>MTPQELFKLANPYQISKILGITPSSCYKWNKTGEVPPLRLYELKDKKPEWFVK</sequence>
<name>A0A6J5Q2V1_9CAUD</name>
<accession>A0A6J5Q2V1</accession>
<evidence type="ECO:0000313" key="1">
    <source>
        <dbReference type="EMBL" id="CAB4175861.1"/>
    </source>
</evidence>
<dbReference type="EMBL" id="LR796927">
    <property type="protein sequence ID" value="CAB4175861.1"/>
    <property type="molecule type" value="Genomic_DNA"/>
</dbReference>
<dbReference type="InterPro" id="IPR010982">
    <property type="entry name" value="Lambda_DNA-bd_dom_sf"/>
</dbReference>